<dbReference type="AlphaFoldDB" id="A0A396I1T5"/>
<dbReference type="InterPro" id="IPR029063">
    <property type="entry name" value="SAM-dependent_MTases_sf"/>
</dbReference>
<dbReference type="GO" id="GO:0032259">
    <property type="term" value="P:methylation"/>
    <property type="evidence" value="ECO:0007669"/>
    <property type="project" value="UniProtKB-KW"/>
</dbReference>
<keyword evidence="2" id="KW-0489">Methyltransferase</keyword>
<dbReference type="Gramene" id="rna21604">
    <property type="protein sequence ID" value="RHN59560.1"/>
    <property type="gene ID" value="gene21604"/>
</dbReference>
<feature type="domain" description="O-methyltransferase C-terminal" evidence="1">
    <location>
        <begin position="189"/>
        <end position="244"/>
    </location>
</feature>
<name>A0A396I1T5_MEDTR</name>
<dbReference type="PANTHER" id="PTHR10775:SF185">
    <property type="entry name" value="OS08G0208400 PROTEIN"/>
    <property type="match status" value="1"/>
</dbReference>
<dbReference type="InterPro" id="IPR001077">
    <property type="entry name" value="COMT_C"/>
</dbReference>
<keyword evidence="2" id="KW-0808">Transferase</keyword>
<evidence type="ECO:0000313" key="2">
    <source>
        <dbReference type="EMBL" id="RHN59560.1"/>
    </source>
</evidence>
<dbReference type="GO" id="GO:0008171">
    <property type="term" value="F:O-methyltransferase activity"/>
    <property type="evidence" value="ECO:0007669"/>
    <property type="project" value="InterPro"/>
</dbReference>
<proteinExistence type="predicted"/>
<dbReference type="InterPro" id="IPR004242">
    <property type="entry name" value="Transposase_21"/>
</dbReference>
<protein>
    <submittedName>
        <fullName evidence="2">Putative methyltransferase</fullName>
        <ecNumber evidence="2">2.1.1.-</ecNumber>
    </submittedName>
</protein>
<evidence type="ECO:0000259" key="1">
    <source>
        <dbReference type="Pfam" id="PF00891"/>
    </source>
</evidence>
<dbReference type="Gene3D" id="3.40.50.150">
    <property type="entry name" value="Vaccinia Virus protein VP39"/>
    <property type="match status" value="1"/>
</dbReference>
<dbReference type="EC" id="2.1.1.-" evidence="2"/>
<gene>
    <name evidence="2" type="ORF">MtrunA17_Chr4g0014621</name>
</gene>
<dbReference type="EMBL" id="PSQE01000004">
    <property type="protein sequence ID" value="RHN59560.1"/>
    <property type="molecule type" value="Genomic_DNA"/>
</dbReference>
<dbReference type="Proteomes" id="UP000265566">
    <property type="component" value="Chromosome 4"/>
</dbReference>
<dbReference type="PANTHER" id="PTHR10775">
    <property type="entry name" value="OS08G0208400 PROTEIN"/>
    <property type="match status" value="1"/>
</dbReference>
<dbReference type="SUPFAM" id="SSF53335">
    <property type="entry name" value="S-adenosyl-L-methionine-dependent methyltransferases"/>
    <property type="match status" value="1"/>
</dbReference>
<comment type="caution">
    <text evidence="2">The sequence shown here is derived from an EMBL/GenBank/DDBJ whole genome shotgun (WGS) entry which is preliminary data.</text>
</comment>
<organism evidence="2">
    <name type="scientific">Medicago truncatula</name>
    <name type="common">Barrel medic</name>
    <name type="synonym">Medicago tribuloides</name>
    <dbReference type="NCBI Taxonomy" id="3880"/>
    <lineage>
        <taxon>Eukaryota</taxon>
        <taxon>Viridiplantae</taxon>
        <taxon>Streptophyta</taxon>
        <taxon>Embryophyta</taxon>
        <taxon>Tracheophyta</taxon>
        <taxon>Spermatophyta</taxon>
        <taxon>Magnoliopsida</taxon>
        <taxon>eudicotyledons</taxon>
        <taxon>Gunneridae</taxon>
        <taxon>Pentapetalae</taxon>
        <taxon>rosids</taxon>
        <taxon>fabids</taxon>
        <taxon>Fabales</taxon>
        <taxon>Fabaceae</taxon>
        <taxon>Papilionoideae</taxon>
        <taxon>50 kb inversion clade</taxon>
        <taxon>NPAAA clade</taxon>
        <taxon>Hologalegina</taxon>
        <taxon>IRL clade</taxon>
        <taxon>Trifolieae</taxon>
        <taxon>Medicago</taxon>
    </lineage>
</organism>
<reference evidence="2" key="1">
    <citation type="journal article" date="2018" name="Nat. Plants">
        <title>Whole-genome landscape of Medicago truncatula symbiotic genes.</title>
        <authorList>
            <person name="Pecrix Y."/>
            <person name="Gamas P."/>
            <person name="Carrere S."/>
        </authorList>
    </citation>
    <scope>NUCLEOTIDE SEQUENCE</scope>
    <source>
        <tissue evidence="2">Leaves</tissue>
    </source>
</reference>
<accession>A0A396I1T5</accession>
<sequence>MRAALMWTINDFPAYGMLSGWSTHGRLACPHCMEQTKAIWLHHGRKHSWFDCHRPFLPATHEGFQSALSVFRHQGRPSHPGKYYWMNDAELQSATIHVMINCSEVGPYIEIFQGLNIDNIYTSFQGWFKHQLLNSHPTTQIYHLRGLAEGPGRKVKQWDIYFVNGFKFHTQSQSVGKKTINSGVYVKGKKGKIIIIDVSIDETSDDHELTELQLHFDMVMMTLHNGKEREKKEWKKLIYDAGFSSYKITPICGFKSLIEVYP</sequence>
<dbReference type="Pfam" id="PF02992">
    <property type="entry name" value="Transposase_21"/>
    <property type="match status" value="1"/>
</dbReference>
<dbReference type="Pfam" id="PF00891">
    <property type="entry name" value="Methyltransf_2"/>
    <property type="match status" value="1"/>
</dbReference>